<dbReference type="InterPro" id="IPR023578">
    <property type="entry name" value="Ras_GEF_dom_sf"/>
</dbReference>
<reference evidence="4" key="1">
    <citation type="submission" date="2015-04" db="EMBL/GenBank/DDBJ databases">
        <title>The genome sequence of the plant pathogenic Rhizarian Plasmodiophora brassicae reveals insights in its biotrophic life cycle and the origin of chitin synthesis.</title>
        <authorList>
            <person name="Schwelm A."/>
            <person name="Fogelqvist J."/>
            <person name="Knaust A."/>
            <person name="Julke S."/>
            <person name="Lilja T."/>
            <person name="Dhandapani V."/>
            <person name="Bonilla-Rosso G."/>
            <person name="Karlsson M."/>
            <person name="Shevchenko A."/>
            <person name="Choi S.R."/>
            <person name="Kim H.G."/>
            <person name="Park J.Y."/>
            <person name="Lim Y.P."/>
            <person name="Ludwig-Muller J."/>
            <person name="Dixelius C."/>
        </authorList>
    </citation>
    <scope>NUCLEOTIDE SEQUENCE</scope>
    <source>
        <tissue evidence="4">Potato root galls</tissue>
    </source>
</reference>
<feature type="region of interest" description="Disordered" evidence="2">
    <location>
        <begin position="784"/>
        <end position="829"/>
    </location>
</feature>
<evidence type="ECO:0000256" key="2">
    <source>
        <dbReference type="SAM" id="MobiDB-lite"/>
    </source>
</evidence>
<dbReference type="GO" id="GO:0007264">
    <property type="term" value="P:small GTPase-mediated signal transduction"/>
    <property type="evidence" value="ECO:0007669"/>
    <property type="project" value="InterPro"/>
</dbReference>
<dbReference type="EMBL" id="HACM01010678">
    <property type="protein sequence ID" value="CRZ11120.1"/>
    <property type="molecule type" value="Transcribed_RNA"/>
</dbReference>
<dbReference type="SUPFAM" id="SSF48366">
    <property type="entry name" value="Ras GEF"/>
    <property type="match status" value="1"/>
</dbReference>
<proteinExistence type="predicted"/>
<dbReference type="InterPro" id="IPR036964">
    <property type="entry name" value="RASGEF_cat_dom_sf"/>
</dbReference>
<feature type="region of interest" description="Disordered" evidence="2">
    <location>
        <begin position="751"/>
        <end position="772"/>
    </location>
</feature>
<feature type="region of interest" description="Disordered" evidence="2">
    <location>
        <begin position="638"/>
        <end position="663"/>
    </location>
</feature>
<dbReference type="AlphaFoldDB" id="A0A0H5RAD9"/>
<dbReference type="Pfam" id="PF00617">
    <property type="entry name" value="RasGEF"/>
    <property type="match status" value="1"/>
</dbReference>
<protein>
    <recommendedName>
        <fullName evidence="3">Ras-GEF domain-containing protein</fullName>
    </recommendedName>
</protein>
<organism evidence="4">
    <name type="scientific">Spongospora subterranea</name>
    <dbReference type="NCBI Taxonomy" id="70186"/>
    <lineage>
        <taxon>Eukaryota</taxon>
        <taxon>Sar</taxon>
        <taxon>Rhizaria</taxon>
        <taxon>Endomyxa</taxon>
        <taxon>Phytomyxea</taxon>
        <taxon>Plasmodiophorida</taxon>
        <taxon>Plasmodiophoridae</taxon>
        <taxon>Spongospora</taxon>
    </lineage>
</organism>
<sequence>MDNGNMPLFERMLQLDPVDIVHALAIKANSLYMSLTPTSIIQAAADIGDNETTAPVYDMLRDWKFTEQWAERAVLSFRRSDTEGRVAVIEWLISVMRTCKSIGDLHHASAILAALKNPSIIRLPEISDAVTIQLNKSQVLQAAEIISKEASYQAYLARRLDAKVSTTPILRILMDHLRIVTIKAREQELQQSPVNKNSKLIRMFTSFNAGDDDGPNRRIQQFLTFQQFDFESALQKRSLKKKNQDNFSEITSFLKASYELGEQTYSQPTLIMSLSNRLLPWPEVFPPDGTILVANHRRLLSRVQSSMRLGSAKRAASVLEANSDRKSGSISNESPIHCLCQCFWGGDYRKDGGGQATPGLASASTPAEKRTRMLTILDDLVMQASQRSSQFPSGEWEAVLIASLACLQAGDERPFRLLIITESTLLNWHFENRPGGLADRVRSIFNELTGYFGSVDDITDVQRLILFSLCSRVSHHVQEFKHDPDRPQWSNLKDLMQCVVSFVYIEDGPVVFASVDALYDKGTCLDEGLLIVCDQILNKALRDDVEQLVNSTANSSTLSNDSRTQFKKTIASLRSVQTMVKESLTILQNIKSFPDDDRESNLFFAVKPIRRLLLETQKTFEKGGMTARLKSLIPFKSSNSPPISAAKNNQEQSTKSKRLSLPSTQDKAMLISPVIVGELARQALAESIERHKNSQRESPTMIRRISSRIVRRKSVSEYDMPNVDHFDQETIASLTSSSKPSYELNHGAVYSPQTGHGGHNHHRRRSSFPSMVLVDDPSPEDCLKKMSPDDEDDQFGVLLDKGTDQQTSSAEGVSGGGFSKGDIAGLIHD</sequence>
<keyword evidence="1" id="KW-0344">Guanine-nucleotide releasing factor</keyword>
<feature type="domain" description="Ras-GEF" evidence="3">
    <location>
        <begin position="16"/>
        <end position="244"/>
    </location>
</feature>
<evidence type="ECO:0000313" key="4">
    <source>
        <dbReference type="EMBL" id="CRZ11120.1"/>
    </source>
</evidence>
<evidence type="ECO:0000256" key="1">
    <source>
        <dbReference type="PROSITE-ProRule" id="PRU00168"/>
    </source>
</evidence>
<dbReference type="InterPro" id="IPR001895">
    <property type="entry name" value="RASGEF_cat_dom"/>
</dbReference>
<dbReference type="PROSITE" id="PS50009">
    <property type="entry name" value="RASGEF_CAT"/>
    <property type="match status" value="1"/>
</dbReference>
<dbReference type="GO" id="GO:0005085">
    <property type="term" value="F:guanyl-nucleotide exchange factor activity"/>
    <property type="evidence" value="ECO:0007669"/>
    <property type="project" value="UniProtKB-KW"/>
</dbReference>
<accession>A0A0H5RAD9</accession>
<name>A0A0H5RAD9_9EUKA</name>
<dbReference type="SMART" id="SM00147">
    <property type="entry name" value="RasGEF"/>
    <property type="match status" value="1"/>
</dbReference>
<evidence type="ECO:0000259" key="3">
    <source>
        <dbReference type="PROSITE" id="PS50009"/>
    </source>
</evidence>
<feature type="compositionally biased region" description="Polar residues" evidence="2">
    <location>
        <begin position="638"/>
        <end position="653"/>
    </location>
</feature>
<dbReference type="Gene3D" id="1.10.840.10">
    <property type="entry name" value="Ras guanine-nucleotide exchange factors catalytic domain"/>
    <property type="match status" value="1"/>
</dbReference>